<keyword evidence="13" id="KW-1185">Reference proteome</keyword>
<feature type="region of interest" description="Disordered" evidence="10">
    <location>
        <begin position="333"/>
        <end position="361"/>
    </location>
</feature>
<keyword evidence="5" id="KW-0418">Kinase</keyword>
<dbReference type="PANTHER" id="PTHR45707:SF70">
    <property type="entry name" value="PROTEIN KINASE DOMAIN-CONTAINING PROTEIN"/>
    <property type="match status" value="1"/>
</dbReference>
<comment type="subcellular location">
    <subcellularLocation>
        <location evidence="1">Cell membrane</location>
        <topology evidence="1">Single-pass membrane protein</topology>
    </subcellularLocation>
</comment>
<feature type="compositionally biased region" description="Low complexity" evidence="10">
    <location>
        <begin position="1409"/>
        <end position="1423"/>
    </location>
</feature>
<dbReference type="SUPFAM" id="SSF56112">
    <property type="entry name" value="Protein kinase-like (PK-like)"/>
    <property type="match status" value="1"/>
</dbReference>
<evidence type="ECO:0000256" key="2">
    <source>
        <dbReference type="ARBA" id="ARBA00022679"/>
    </source>
</evidence>
<dbReference type="Gene3D" id="3.40.50.300">
    <property type="entry name" value="P-loop containing nucleotide triphosphate hydrolases"/>
    <property type="match status" value="1"/>
</dbReference>
<dbReference type="EnsemblPlants" id="OPUNC12G11010.1">
    <property type="protein sequence ID" value="OPUNC12G11010.1"/>
    <property type="gene ID" value="OPUNC12G11010"/>
</dbReference>
<dbReference type="Pfam" id="PF00931">
    <property type="entry name" value="NB-ARC"/>
    <property type="match status" value="1"/>
</dbReference>
<dbReference type="PROSITE" id="PS50011">
    <property type="entry name" value="PROTEIN_KINASE_DOM"/>
    <property type="match status" value="1"/>
</dbReference>
<dbReference type="GO" id="GO:0004672">
    <property type="term" value="F:protein kinase activity"/>
    <property type="evidence" value="ECO:0007669"/>
    <property type="project" value="InterPro"/>
</dbReference>
<keyword evidence="7" id="KW-1133">Transmembrane helix</keyword>
<dbReference type="STRING" id="4537.A0A0E0MMH0"/>
<dbReference type="InterPro" id="IPR008271">
    <property type="entry name" value="Ser/Thr_kinase_AS"/>
</dbReference>
<accession>A0A0E0MMH0</accession>
<dbReference type="FunFam" id="1.10.510.10:FF:000870">
    <property type="entry name" value="OSJNBa0016N04.16-like protein"/>
    <property type="match status" value="1"/>
</dbReference>
<dbReference type="Gene3D" id="3.30.200.20">
    <property type="entry name" value="Phosphorylase Kinase, domain 1"/>
    <property type="match status" value="1"/>
</dbReference>
<dbReference type="InterPro" id="IPR003593">
    <property type="entry name" value="AAA+_ATPase"/>
</dbReference>
<feature type="domain" description="Protein kinase" evidence="11">
    <location>
        <begin position="37"/>
        <end position="319"/>
    </location>
</feature>
<keyword evidence="8" id="KW-0472">Membrane</keyword>
<proteinExistence type="predicted"/>
<reference evidence="12" key="2">
    <citation type="submission" date="2018-05" db="EMBL/GenBank/DDBJ databases">
        <title>OpunRS2 (Oryza punctata Reference Sequence Version 2).</title>
        <authorList>
            <person name="Zhang J."/>
            <person name="Kudrna D."/>
            <person name="Lee S."/>
            <person name="Talag J."/>
            <person name="Welchert J."/>
            <person name="Wing R.A."/>
        </authorList>
    </citation>
    <scope>NUCLEOTIDE SEQUENCE [LARGE SCALE GENOMIC DNA]</scope>
</reference>
<keyword evidence="4 9" id="KW-0547">Nucleotide-binding</keyword>
<dbReference type="InterPro" id="IPR042197">
    <property type="entry name" value="Apaf_helical"/>
</dbReference>
<dbReference type="InterPro" id="IPR056789">
    <property type="entry name" value="LRR_R13L1-DRL21"/>
</dbReference>
<evidence type="ECO:0000313" key="12">
    <source>
        <dbReference type="EnsemblPlants" id="OPUNC12G11010.2"/>
    </source>
</evidence>
<evidence type="ECO:0000256" key="4">
    <source>
        <dbReference type="ARBA" id="ARBA00022741"/>
    </source>
</evidence>
<dbReference type="OMA" id="MSQWEEW"/>
<evidence type="ECO:0000256" key="7">
    <source>
        <dbReference type="ARBA" id="ARBA00022989"/>
    </source>
</evidence>
<evidence type="ECO:0000259" key="11">
    <source>
        <dbReference type="PROSITE" id="PS50011"/>
    </source>
</evidence>
<dbReference type="SMART" id="SM00220">
    <property type="entry name" value="S_TKc"/>
    <property type="match status" value="1"/>
</dbReference>
<dbReference type="PANTHER" id="PTHR45707">
    <property type="entry name" value="C2 CALCIUM/LIPID-BINDING PLANT PHOSPHORIBOSYLTRANSFERASE FAMILY PROTEIN"/>
    <property type="match status" value="1"/>
</dbReference>
<dbReference type="InterPro" id="IPR011009">
    <property type="entry name" value="Kinase-like_dom_sf"/>
</dbReference>
<dbReference type="Pfam" id="PF25019">
    <property type="entry name" value="LRR_R13L1-DRL21"/>
    <property type="match status" value="1"/>
</dbReference>
<evidence type="ECO:0000256" key="1">
    <source>
        <dbReference type="ARBA" id="ARBA00004162"/>
    </source>
</evidence>
<dbReference type="Gene3D" id="3.80.10.10">
    <property type="entry name" value="Ribonuclease Inhibitor"/>
    <property type="match status" value="4"/>
</dbReference>
<dbReference type="PRINTS" id="PR00364">
    <property type="entry name" value="DISEASERSIST"/>
</dbReference>
<sequence length="1729" mass="195721">MATQAKQCNTLEDLLFDDIGDPLRLKLSVLQSITNDFSEEHIIGSGGFGRVYKGVLGDEHVAVKRLYSFHAIEDEPFEREVDCLMRIRHCNIVWFVGYCAETSTNVVREGKKNIFVDSKEKLLCFEYLRNGSLRSHLTAGTCVLQWQICYKIIKGICLGLHYLHERQIIHLDLKPDNVLLDDSMVPKIADFGLSRLLSEEKSRMVTKRIFGTRRYMAPEYLVDGDITVKSDIYSLGLIIREMVLESWRRRLEQDPSKMSQTPIEMRYRQLIEACIKISETCIEGKPDKRPTTGDILRQLEKEEAGDWSIVPVTPAVEWISSLSRLMESIKRMTVTSPGQPTIRGEESKALQPGASQPEDKRCPDNKYRSCWLDATSNAKCYMLSSRLLKVTWGETPEHWKWITLPDSRGDGWMELKLAEFATDEKLLSEKNVIVDFREENDHIKKSGLIIEGMEFRPNKSPSERRLVRGLVLHARHTARAVAGKLKCSNSCAASSSRSHVDDEQGVEPEPSQGRCLSAASGVDAVGKRLSCCFLPSGYDDTPAGLSKEPQRKHIVHPPKLKFDRVEISKKMEDIVERLKPVCAKVATILESLVPLGHPNNNAKNQHFDLENRPKTSSVIIEPELFGRQNQKRRLAAEIIKGKYCDNDLSVVPIVGPGGIGKTTFIQHIYEEVKAHFQVSVWICVSQSFDANKLAQEIVKQMPKSNNEKENESAQEVIVKRIQSKQFIIVLDDMWTYHEDGWKTLLAPLKKGGTKGNMVIVTTRIPKVAKMVESRDCSIKLERLQDKDSMLLFQACVFDNRKSWEDYPAALKEVGIDIIKKLKGFPLAVKTVGRLLRDQLTFDRWIEVLDSKEWELQANDDDIMPALKLSYNYLPFHLQQCFSYCALFPEYYRFGRHELINLWIGLGLLGAGDQIKKIEDIGHDQRHVKDRMAFENHKEDLSTLDLVHLRYLRIKESLSSRTNLPDNISRFYHLLVLDVQYLDAQYNYGKLGFLREMGNLIKLRHFVVQHDCIHSNIPEVGKLKSLQELRRFEVKKENKGFELVQIGQLLYLQGSLGIYNLAKVEEIKEADGAKIALLNRLYGLKLDWGKEQCNKDPIRDGNILESLKPHCNLRELNITGPGCATCPSWLDEDFSIRNLESLHIECVNWDTFPLPGKLCMTEGEERQGCITSHNFHNLKSLELVSIPKLRKWHGNGTCSLLPHLQNLTIRDCPELIELPLSHSTSCQFQQSMMCFPELKEISLSDCPNLLSFRPIPWTQSLCHVSIEKASDFEQLDYKNGEQSELILRMKKKYAREGMFWDVLDFNNLREVQEVYIGNCPPISLDVLKMLTCLKTLVITNSSNILLPVDSEKNIQYQYELPVETLNLSSCGASGKELTQVLSHFPKLSKLSIWNCQNVTTLGVVGQQTMAAPESSPSPSANDAADTLTARQHDTEEAAASASGDERLLLLPPQLQELTIRGFQELDSGDIAAIELHGLPSLQSLSIFDCPKLLCSSSPSHSHFPTTLQQLSLFNMEGMETLPPLLPNLTRLDICYCRNLTGGEVLKALLAQGHLTYLQVLESPTFFLGSEQDDVHHYTSGLQVLRTDDFAGVLAAPICRLLSSSLTDLHLHDNDEVECFTKEQEEALQILTSIQDLQISRCNKLVSLPTGLDKLPNLRALHIRECLAIRSIGSLPDSLQQLDIASCPAIHSLPKDGLPGSLQEICVRYCENEELNRQCQKIKGTIPIVIA</sequence>
<dbReference type="Gramene" id="OPUNC12G11010.1">
    <property type="protein sequence ID" value="OPUNC12G11010.1"/>
    <property type="gene ID" value="OPUNC12G11010"/>
</dbReference>
<reference evidence="12" key="1">
    <citation type="submission" date="2015-04" db="UniProtKB">
        <authorList>
            <consortium name="EnsemblPlants"/>
        </authorList>
    </citation>
    <scope>IDENTIFICATION</scope>
</reference>
<dbReference type="InterPro" id="IPR017441">
    <property type="entry name" value="Protein_kinase_ATP_BS"/>
</dbReference>
<dbReference type="Proteomes" id="UP000026962">
    <property type="component" value="Chromosome 12"/>
</dbReference>
<dbReference type="eggNOG" id="KOG4658">
    <property type="taxonomic scope" value="Eukaryota"/>
</dbReference>
<dbReference type="InterPro" id="IPR000719">
    <property type="entry name" value="Prot_kinase_dom"/>
</dbReference>
<evidence type="ECO:0000256" key="6">
    <source>
        <dbReference type="ARBA" id="ARBA00022840"/>
    </source>
</evidence>
<dbReference type="InterPro" id="IPR032675">
    <property type="entry name" value="LRR_dom_sf"/>
</dbReference>
<evidence type="ECO:0000256" key="8">
    <source>
        <dbReference type="ARBA" id="ARBA00023136"/>
    </source>
</evidence>
<organism evidence="12">
    <name type="scientific">Oryza punctata</name>
    <name type="common">Red rice</name>
    <dbReference type="NCBI Taxonomy" id="4537"/>
    <lineage>
        <taxon>Eukaryota</taxon>
        <taxon>Viridiplantae</taxon>
        <taxon>Streptophyta</taxon>
        <taxon>Embryophyta</taxon>
        <taxon>Tracheophyta</taxon>
        <taxon>Spermatophyta</taxon>
        <taxon>Magnoliopsida</taxon>
        <taxon>Liliopsida</taxon>
        <taxon>Poales</taxon>
        <taxon>Poaceae</taxon>
        <taxon>BOP clade</taxon>
        <taxon>Oryzoideae</taxon>
        <taxon>Oryzeae</taxon>
        <taxon>Oryzinae</taxon>
        <taxon>Oryza</taxon>
    </lineage>
</organism>
<dbReference type="SMART" id="SM00382">
    <property type="entry name" value="AAA"/>
    <property type="match status" value="1"/>
</dbReference>
<protein>
    <recommendedName>
        <fullName evidence="11">Protein kinase domain-containing protein</fullName>
    </recommendedName>
</protein>
<dbReference type="Pfam" id="PF00069">
    <property type="entry name" value="Pkinase"/>
    <property type="match status" value="1"/>
</dbReference>
<feature type="binding site" evidence="9">
    <location>
        <position position="64"/>
    </location>
    <ligand>
        <name>ATP</name>
        <dbReference type="ChEBI" id="CHEBI:30616"/>
    </ligand>
</feature>
<evidence type="ECO:0000313" key="13">
    <source>
        <dbReference type="Proteomes" id="UP000026962"/>
    </source>
</evidence>
<name>A0A0E0MMH0_ORYPU</name>
<dbReference type="Gene3D" id="1.10.510.10">
    <property type="entry name" value="Transferase(Phosphotransferase) domain 1"/>
    <property type="match status" value="1"/>
</dbReference>
<dbReference type="InterPro" id="IPR025886">
    <property type="entry name" value="PP2-like"/>
</dbReference>
<dbReference type="GO" id="GO:0005886">
    <property type="term" value="C:plasma membrane"/>
    <property type="evidence" value="ECO:0007669"/>
    <property type="project" value="UniProtKB-SubCell"/>
</dbReference>
<dbReference type="SUPFAM" id="SSF52058">
    <property type="entry name" value="L domain-like"/>
    <property type="match status" value="2"/>
</dbReference>
<evidence type="ECO:0000256" key="10">
    <source>
        <dbReference type="SAM" id="MobiDB-lite"/>
    </source>
</evidence>
<dbReference type="PROSITE" id="PS00108">
    <property type="entry name" value="PROTEIN_KINASE_ST"/>
    <property type="match status" value="1"/>
</dbReference>
<dbReference type="PROSITE" id="PS00107">
    <property type="entry name" value="PROTEIN_KINASE_ATP"/>
    <property type="match status" value="1"/>
</dbReference>
<dbReference type="Gramene" id="OPUNC12G11010.2">
    <property type="protein sequence ID" value="OPUNC12G11010.2"/>
    <property type="gene ID" value="OPUNC12G11010"/>
</dbReference>
<dbReference type="InterPro" id="IPR027417">
    <property type="entry name" value="P-loop_NTPase"/>
</dbReference>
<evidence type="ECO:0000256" key="5">
    <source>
        <dbReference type="ARBA" id="ARBA00022777"/>
    </source>
</evidence>
<dbReference type="GO" id="GO:0005524">
    <property type="term" value="F:ATP binding"/>
    <property type="evidence" value="ECO:0007669"/>
    <property type="project" value="UniProtKB-UniRule"/>
</dbReference>
<keyword evidence="6 9" id="KW-0067">ATP-binding</keyword>
<dbReference type="InterPro" id="IPR002182">
    <property type="entry name" value="NB-ARC"/>
</dbReference>
<dbReference type="EnsemblPlants" id="OPUNC12G11010.2">
    <property type="protein sequence ID" value="OPUNC12G11010.2"/>
    <property type="gene ID" value="OPUNC12G11010"/>
</dbReference>
<dbReference type="Gene3D" id="1.10.8.430">
    <property type="entry name" value="Helical domain of apoptotic protease-activating factors"/>
    <property type="match status" value="1"/>
</dbReference>
<keyword evidence="3" id="KW-0812">Transmembrane</keyword>
<feature type="region of interest" description="Disordered" evidence="10">
    <location>
        <begin position="1406"/>
        <end position="1442"/>
    </location>
</feature>
<evidence type="ECO:0000256" key="9">
    <source>
        <dbReference type="PROSITE-ProRule" id="PRU10141"/>
    </source>
</evidence>
<dbReference type="HOGENOM" id="CLU_000837_8_4_1"/>
<dbReference type="GO" id="GO:0043531">
    <property type="term" value="F:ADP binding"/>
    <property type="evidence" value="ECO:0007669"/>
    <property type="project" value="InterPro"/>
</dbReference>
<evidence type="ECO:0000256" key="3">
    <source>
        <dbReference type="ARBA" id="ARBA00022692"/>
    </source>
</evidence>
<keyword evidence="2" id="KW-0808">Transferase</keyword>
<dbReference type="SUPFAM" id="SSF52540">
    <property type="entry name" value="P-loop containing nucleoside triphosphate hydrolases"/>
    <property type="match status" value="1"/>
</dbReference>
<dbReference type="Pfam" id="PF14299">
    <property type="entry name" value="PP2"/>
    <property type="match status" value="1"/>
</dbReference>